<comment type="subcellular location">
    <subcellularLocation>
        <location evidence="1">Cytoplasm</location>
        <location evidence="1">Nucleoid</location>
    </subcellularLocation>
</comment>
<dbReference type="GO" id="GO:0000976">
    <property type="term" value="F:transcription cis-regulatory region binding"/>
    <property type="evidence" value="ECO:0007669"/>
    <property type="project" value="TreeGrafter"/>
</dbReference>
<organism evidence="6 10">
    <name type="scientific">Moraxella nonliquefaciens</name>
    <dbReference type="NCBI Taxonomy" id="478"/>
    <lineage>
        <taxon>Bacteria</taxon>
        <taxon>Pseudomonadati</taxon>
        <taxon>Pseudomonadota</taxon>
        <taxon>Gammaproteobacteria</taxon>
        <taxon>Moraxellales</taxon>
        <taxon>Moraxellaceae</taxon>
        <taxon>Moraxella</taxon>
    </lineage>
</organism>
<dbReference type="GO" id="GO:0001217">
    <property type="term" value="F:DNA-binding transcription repressor activity"/>
    <property type="evidence" value="ECO:0007669"/>
    <property type="project" value="TreeGrafter"/>
</dbReference>
<reference evidence="7 9" key="1">
    <citation type="submission" date="2016-05" db="EMBL/GenBank/DDBJ databases">
        <title>Draft genome sequence of Moraxella nonliquefaciens CCUG 348T.</title>
        <authorList>
            <person name="Salva-Serra F."/>
            <person name="Engstrom-Jakobsson H."/>
            <person name="Thorell K."/>
            <person name="Gonzales-Siles L."/>
            <person name="Karlsson R."/>
            <person name="Boulund F."/>
            <person name="Engstrand L."/>
            <person name="Kristiansson E."/>
            <person name="Moore E."/>
        </authorList>
    </citation>
    <scope>NUCLEOTIDE SEQUENCE [LARGE SCALE GENOMIC DNA]</scope>
    <source>
        <strain evidence="7 9">CCUG 348</strain>
    </source>
</reference>
<accession>A0A1B8PJW9</accession>
<evidence type="ECO:0000256" key="1">
    <source>
        <dbReference type="ARBA" id="ARBA00004453"/>
    </source>
</evidence>
<dbReference type="InterPro" id="IPR027444">
    <property type="entry name" value="H-NS_C_dom"/>
</dbReference>
<keyword evidence="4 6" id="KW-0238">DNA-binding</keyword>
<dbReference type="PANTHER" id="PTHR38097">
    <property type="match status" value="1"/>
</dbReference>
<comment type="similarity">
    <text evidence="2">Belongs to the histone-like protein H-NS family.</text>
</comment>
<protein>
    <submittedName>
        <fullName evidence="6">DNA-binding protein</fullName>
    </submittedName>
    <submittedName>
        <fullName evidence="8">H-NS histone family protein</fullName>
    </submittedName>
</protein>
<feature type="domain" description="DNA-binding protein H-NS-like C-terminal" evidence="5">
    <location>
        <begin position="62"/>
        <end position="107"/>
    </location>
</feature>
<dbReference type="OrthoDB" id="5297879at2"/>
<evidence type="ECO:0000256" key="4">
    <source>
        <dbReference type="ARBA" id="ARBA00023125"/>
    </source>
</evidence>
<evidence type="ECO:0000256" key="3">
    <source>
        <dbReference type="ARBA" id="ARBA00022490"/>
    </source>
</evidence>
<dbReference type="STRING" id="478.A7456_07125"/>
<proteinExistence type="inferred from homology"/>
<reference evidence="6 10" key="2">
    <citation type="submission" date="2016-06" db="EMBL/GenBank/DDBJ databases">
        <title>Draft genome of Moraxella nonliquefaciens CCUG 60284.</title>
        <authorList>
            <person name="Salva-Serra F."/>
            <person name="Engstrom-Jakobsson H."/>
            <person name="Thorell K."/>
            <person name="Gonzales-Siles L."/>
            <person name="Karlsson R."/>
            <person name="Boulund F."/>
            <person name="Engstrand L."/>
            <person name="Kristiansson E."/>
            <person name="Moore E."/>
        </authorList>
    </citation>
    <scope>NUCLEOTIDE SEQUENCE [LARGE SCALE GENOMIC DNA]</scope>
    <source>
        <strain evidence="6 10">CCUG 60284</strain>
    </source>
</reference>
<dbReference type="Proteomes" id="UP000092671">
    <property type="component" value="Unassembled WGS sequence"/>
</dbReference>
<dbReference type="Proteomes" id="UP000092575">
    <property type="component" value="Unassembled WGS sequence"/>
</dbReference>
<dbReference type="PANTHER" id="PTHR38097:SF2">
    <property type="entry name" value="DNA-BINDING PROTEIN STPA"/>
    <property type="match status" value="1"/>
</dbReference>
<dbReference type="Gene3D" id="4.10.430.10">
    <property type="entry name" value="Histone-like protein H-NS, C-terminal domain"/>
    <property type="match status" value="1"/>
</dbReference>
<reference evidence="8 11" key="3">
    <citation type="submission" date="2020-12" db="EMBL/GenBank/DDBJ databases">
        <title>FDA dAtabase for Regulatory Grade micrObial Sequences (FDA-ARGOS): Supporting development and validation of Infectious Disease Dx tests.</title>
        <authorList>
            <person name="Sproer C."/>
            <person name="Gronow S."/>
            <person name="Severitt S."/>
            <person name="Schroder I."/>
            <person name="Tallon L."/>
            <person name="Sadzewicz L."/>
            <person name="Zhao X."/>
            <person name="Boylan J."/>
            <person name="Ott S."/>
            <person name="Bowen H."/>
            <person name="Vavikolanu K."/>
            <person name="Mehta A."/>
            <person name="Aluvathingal J."/>
            <person name="Nadendla S."/>
            <person name="Lowell S."/>
            <person name="Myers T."/>
            <person name="Yan Y."/>
            <person name="Sichtig H."/>
        </authorList>
    </citation>
    <scope>NUCLEOTIDE SEQUENCE [LARGE SCALE GENOMIC DNA]</scope>
    <source>
        <strain evidence="8 11">FDAARGOS_869</strain>
    </source>
</reference>
<dbReference type="InterPro" id="IPR037150">
    <property type="entry name" value="H-NS_C_dom_sf"/>
</dbReference>
<evidence type="ECO:0000313" key="9">
    <source>
        <dbReference type="Proteomes" id="UP000092575"/>
    </source>
</evidence>
<evidence type="ECO:0000313" key="8">
    <source>
        <dbReference type="EMBL" id="QPT44936.1"/>
    </source>
</evidence>
<dbReference type="GO" id="GO:0009295">
    <property type="term" value="C:nucleoid"/>
    <property type="evidence" value="ECO:0007669"/>
    <property type="project" value="UniProtKB-SubCell"/>
</dbReference>
<dbReference type="EMBL" id="CP065728">
    <property type="protein sequence ID" value="QPT44936.1"/>
    <property type="molecule type" value="Genomic_DNA"/>
</dbReference>
<evidence type="ECO:0000259" key="5">
    <source>
        <dbReference type="SMART" id="SM00528"/>
    </source>
</evidence>
<sequence>MPNVNNVNIDTLSVEQLEALTKDAQAKIKQKQAQGLKDAYLQFKQIAKENGTTIEEILKVGKKAHKEASIAYRDPQNPKNVWAGRGRKPGWLEEALSQGRKLEDYAVK</sequence>
<dbReference type="AlphaFoldDB" id="A0A1B8PJW9"/>
<dbReference type="Pfam" id="PF00816">
    <property type="entry name" value="Histone_HNS"/>
    <property type="match status" value="1"/>
</dbReference>
<dbReference type="GO" id="GO:0032993">
    <property type="term" value="C:protein-DNA complex"/>
    <property type="evidence" value="ECO:0007669"/>
    <property type="project" value="TreeGrafter"/>
</dbReference>
<keyword evidence="3" id="KW-0963">Cytoplasm</keyword>
<dbReference type="EMBL" id="LZDN01000009">
    <property type="protein sequence ID" value="OBX51004.1"/>
    <property type="molecule type" value="Genomic_DNA"/>
</dbReference>
<dbReference type="RefSeq" id="WP_066885004.1">
    <property type="nucleotide sequence ID" value="NZ_CP065728.1"/>
</dbReference>
<evidence type="ECO:0000313" key="11">
    <source>
        <dbReference type="Proteomes" id="UP000594834"/>
    </source>
</evidence>
<keyword evidence="11" id="KW-1185">Reference proteome</keyword>
<evidence type="ECO:0000256" key="2">
    <source>
        <dbReference type="ARBA" id="ARBA00010610"/>
    </source>
</evidence>
<dbReference type="EMBL" id="LXTW01000037">
    <property type="protein sequence ID" value="OBX82502.1"/>
    <property type="molecule type" value="Genomic_DNA"/>
</dbReference>
<evidence type="ECO:0000313" key="7">
    <source>
        <dbReference type="EMBL" id="OBX82502.1"/>
    </source>
</evidence>
<dbReference type="GO" id="GO:0005829">
    <property type="term" value="C:cytosol"/>
    <property type="evidence" value="ECO:0007669"/>
    <property type="project" value="TreeGrafter"/>
</dbReference>
<dbReference type="SMART" id="SM00528">
    <property type="entry name" value="HNS"/>
    <property type="match status" value="1"/>
</dbReference>
<evidence type="ECO:0000313" key="6">
    <source>
        <dbReference type="EMBL" id="OBX51004.1"/>
    </source>
</evidence>
<dbReference type="GO" id="GO:0003680">
    <property type="term" value="F:minor groove of adenine-thymine-rich DNA binding"/>
    <property type="evidence" value="ECO:0007669"/>
    <property type="project" value="TreeGrafter"/>
</dbReference>
<dbReference type="Proteomes" id="UP000594834">
    <property type="component" value="Chromosome"/>
</dbReference>
<dbReference type="GO" id="GO:0003681">
    <property type="term" value="F:bent DNA binding"/>
    <property type="evidence" value="ECO:0007669"/>
    <property type="project" value="TreeGrafter"/>
</dbReference>
<evidence type="ECO:0000313" key="10">
    <source>
        <dbReference type="Proteomes" id="UP000092671"/>
    </source>
</evidence>
<dbReference type="SUPFAM" id="SSF81273">
    <property type="entry name" value="H-NS histone-like proteins"/>
    <property type="match status" value="1"/>
</dbReference>
<name>A0A1B8PJW9_MORNO</name>
<gene>
    <name evidence="7" type="ORF">A7456_07125</name>
    <name evidence="6" type="ORF">A9Z60_08455</name>
    <name evidence="8" type="ORF">I6G26_02590</name>
</gene>